<name>A0A231HDJ2_9NOCA</name>
<comment type="caution">
    <text evidence="1">The sequence shown here is derived from an EMBL/GenBank/DDBJ whole genome shotgun (WGS) entry which is preliminary data.</text>
</comment>
<dbReference type="Proteomes" id="UP000215506">
    <property type="component" value="Unassembled WGS sequence"/>
</dbReference>
<proteinExistence type="predicted"/>
<keyword evidence="2" id="KW-1185">Reference proteome</keyword>
<evidence type="ECO:0000313" key="2">
    <source>
        <dbReference type="Proteomes" id="UP000215506"/>
    </source>
</evidence>
<evidence type="ECO:0000313" key="1">
    <source>
        <dbReference type="EMBL" id="OXR46949.1"/>
    </source>
</evidence>
<dbReference type="EMBL" id="NGAF01000001">
    <property type="protein sequence ID" value="OXR46949.1"/>
    <property type="molecule type" value="Genomic_DNA"/>
</dbReference>
<gene>
    <name evidence="1" type="ORF">B7C42_00065</name>
</gene>
<dbReference type="AlphaFoldDB" id="A0A231HDJ2"/>
<reference evidence="1 2" key="1">
    <citation type="submission" date="2017-07" db="EMBL/GenBank/DDBJ databases">
        <title>First draft Genome Sequence of Nocardia cerradoensis isolated from human infection.</title>
        <authorList>
            <person name="Carrasco G."/>
        </authorList>
    </citation>
    <scope>NUCLEOTIDE SEQUENCE [LARGE SCALE GENOMIC DNA]</scope>
    <source>
        <strain evidence="1 2">CNM20130759</strain>
    </source>
</reference>
<protein>
    <submittedName>
        <fullName evidence="1">Uncharacterized protein</fullName>
    </submittedName>
</protein>
<organism evidence="1 2">
    <name type="scientific">Nocardia cerradoensis</name>
    <dbReference type="NCBI Taxonomy" id="85688"/>
    <lineage>
        <taxon>Bacteria</taxon>
        <taxon>Bacillati</taxon>
        <taxon>Actinomycetota</taxon>
        <taxon>Actinomycetes</taxon>
        <taxon>Mycobacteriales</taxon>
        <taxon>Nocardiaceae</taxon>
        <taxon>Nocardia</taxon>
    </lineage>
</organism>
<accession>A0A231HDJ2</accession>
<sequence>MTSETWFPPADDVHLRIWLGDMVFDYAVSAVVVHNLIEDWSRRRWCTIEFMRDTAEKRLLPRRLPCERLFLGP</sequence>